<dbReference type="AlphaFoldDB" id="A0A804JRN4"/>
<dbReference type="InParanoid" id="A0A804JRN4"/>
<proteinExistence type="predicted"/>
<evidence type="ECO:0000313" key="2">
    <source>
        <dbReference type="EMBL" id="CAG1855490.1"/>
    </source>
</evidence>
<accession>A0A804JRN4</accession>
<protein>
    <submittedName>
        <fullName evidence="2">(wild Malaysian banana) hypothetical protein</fullName>
    </submittedName>
</protein>
<keyword evidence="4" id="KW-1185">Reference proteome</keyword>
<sequence length="107" mass="12306">MCILSDILLYFCFIGITKSSKLGVGETNFPTFSVTCHVELLSYSRFIFHNNKTCKIRDSSEEGIQSACLFIKLDRNGSVLSINIVYFKINYRVIIKEGVFLWISFFL</sequence>
<keyword evidence="1" id="KW-0732">Signal</keyword>
<reference evidence="2" key="1">
    <citation type="submission" date="2021-03" db="EMBL/GenBank/DDBJ databases">
        <authorList>
            <consortium name="Genoscope - CEA"/>
            <person name="William W."/>
        </authorList>
    </citation>
    <scope>NUCLEOTIDE SEQUENCE</scope>
    <source>
        <strain evidence="2">Doubled-haploid Pahang</strain>
    </source>
</reference>
<organism evidence="3 4">
    <name type="scientific">Musa acuminata subsp. malaccensis</name>
    <name type="common">Wild banana</name>
    <name type="synonym">Musa malaccensis</name>
    <dbReference type="NCBI Taxonomy" id="214687"/>
    <lineage>
        <taxon>Eukaryota</taxon>
        <taxon>Viridiplantae</taxon>
        <taxon>Streptophyta</taxon>
        <taxon>Embryophyta</taxon>
        <taxon>Tracheophyta</taxon>
        <taxon>Spermatophyta</taxon>
        <taxon>Magnoliopsida</taxon>
        <taxon>Liliopsida</taxon>
        <taxon>Zingiberales</taxon>
        <taxon>Musaceae</taxon>
        <taxon>Musa</taxon>
    </lineage>
</organism>
<evidence type="ECO:0000313" key="4">
    <source>
        <dbReference type="Proteomes" id="UP000012960"/>
    </source>
</evidence>
<feature type="chain" id="PRO_5036219999" evidence="1">
    <location>
        <begin position="20"/>
        <end position="107"/>
    </location>
</feature>
<dbReference type="Proteomes" id="UP000012960">
    <property type="component" value="Unplaced"/>
</dbReference>
<name>A0A804JRN4_MUSAM</name>
<evidence type="ECO:0000256" key="1">
    <source>
        <dbReference type="SAM" id="SignalP"/>
    </source>
</evidence>
<dbReference type="EMBL" id="HG996473">
    <property type="protein sequence ID" value="CAG1855490.1"/>
    <property type="molecule type" value="Genomic_DNA"/>
</dbReference>
<reference evidence="3" key="2">
    <citation type="submission" date="2021-05" db="UniProtKB">
        <authorList>
            <consortium name="EnsemblPlants"/>
        </authorList>
    </citation>
    <scope>IDENTIFICATION</scope>
    <source>
        <strain evidence="3">subsp. malaccensis</strain>
    </source>
</reference>
<dbReference type="EnsemblPlants" id="Ma07_t03300.1">
    <property type="protein sequence ID" value="Ma07_p03300.1"/>
    <property type="gene ID" value="Ma07_g03300"/>
</dbReference>
<dbReference type="Gramene" id="Ma07_t03300.1">
    <property type="protein sequence ID" value="Ma07_p03300.1"/>
    <property type="gene ID" value="Ma07_g03300"/>
</dbReference>
<evidence type="ECO:0000313" key="3">
    <source>
        <dbReference type="EnsemblPlants" id="Ma07_p03300.1"/>
    </source>
</evidence>
<feature type="signal peptide" evidence="1">
    <location>
        <begin position="1"/>
        <end position="19"/>
    </location>
</feature>
<gene>
    <name evidence="2" type="ORF">GSMUA_51480.1</name>
</gene>